<name>A0ACB7T0H4_HYAAI</name>
<evidence type="ECO:0000313" key="1">
    <source>
        <dbReference type="EMBL" id="KAH6938409.1"/>
    </source>
</evidence>
<keyword evidence="2" id="KW-1185">Reference proteome</keyword>
<organism evidence="1 2">
    <name type="scientific">Hyalomma asiaticum</name>
    <name type="common">Tick</name>
    <dbReference type="NCBI Taxonomy" id="266040"/>
    <lineage>
        <taxon>Eukaryota</taxon>
        <taxon>Metazoa</taxon>
        <taxon>Ecdysozoa</taxon>
        <taxon>Arthropoda</taxon>
        <taxon>Chelicerata</taxon>
        <taxon>Arachnida</taxon>
        <taxon>Acari</taxon>
        <taxon>Parasitiformes</taxon>
        <taxon>Ixodida</taxon>
        <taxon>Ixodoidea</taxon>
        <taxon>Ixodidae</taxon>
        <taxon>Hyalomminae</taxon>
        <taxon>Hyalomma</taxon>
    </lineage>
</organism>
<dbReference type="Proteomes" id="UP000821845">
    <property type="component" value="Chromosome 2"/>
</dbReference>
<dbReference type="EMBL" id="CM023482">
    <property type="protein sequence ID" value="KAH6938409.1"/>
    <property type="molecule type" value="Genomic_DNA"/>
</dbReference>
<reference evidence="1" key="1">
    <citation type="submission" date="2020-05" db="EMBL/GenBank/DDBJ databases">
        <title>Large-scale comparative analyses of tick genomes elucidate their genetic diversity and vector capacities.</title>
        <authorList>
            <person name="Jia N."/>
            <person name="Wang J."/>
            <person name="Shi W."/>
            <person name="Du L."/>
            <person name="Sun Y."/>
            <person name="Zhan W."/>
            <person name="Jiang J."/>
            <person name="Wang Q."/>
            <person name="Zhang B."/>
            <person name="Ji P."/>
            <person name="Sakyi L.B."/>
            <person name="Cui X."/>
            <person name="Yuan T."/>
            <person name="Jiang B."/>
            <person name="Yang W."/>
            <person name="Lam T.T.-Y."/>
            <person name="Chang Q."/>
            <person name="Ding S."/>
            <person name="Wang X."/>
            <person name="Zhu J."/>
            <person name="Ruan X."/>
            <person name="Zhao L."/>
            <person name="Wei J."/>
            <person name="Que T."/>
            <person name="Du C."/>
            <person name="Cheng J."/>
            <person name="Dai P."/>
            <person name="Han X."/>
            <person name="Huang E."/>
            <person name="Gao Y."/>
            <person name="Liu J."/>
            <person name="Shao H."/>
            <person name="Ye R."/>
            <person name="Li L."/>
            <person name="Wei W."/>
            <person name="Wang X."/>
            <person name="Wang C."/>
            <person name="Yang T."/>
            <person name="Huo Q."/>
            <person name="Li W."/>
            <person name="Guo W."/>
            <person name="Chen H."/>
            <person name="Zhou L."/>
            <person name="Ni X."/>
            <person name="Tian J."/>
            <person name="Zhou Y."/>
            <person name="Sheng Y."/>
            <person name="Liu T."/>
            <person name="Pan Y."/>
            <person name="Xia L."/>
            <person name="Li J."/>
            <person name="Zhao F."/>
            <person name="Cao W."/>
        </authorList>
    </citation>
    <scope>NUCLEOTIDE SEQUENCE</scope>
    <source>
        <strain evidence="1">Hyas-2018</strain>
    </source>
</reference>
<sequence length="786" mass="88913">MLCTWLSWVSVLVAAVLSSKVVPVASGDRLSTSKAAYGMNEEHAKLTRERPTFAVYALINNVACERCFTNASFLDKAKKCLPRSVNLKTKTCLREEQYLLEYRCYVKRLRMKMEQLYCLLRANELSPNPGLNVAPTEASPDSTAEPLIRWPSRRPYRQVFYADNSSDFSGSEVQPSPPEPSTGAYELHPDGHRPYRRPDQEDKESGDSSAPPGEDDYGDEISRWRENYWKKHRYVPNEDNDGDIDDDADGQHQESGRQPRRQQNRRKGVASPNLEDATEASDELQSRPYRRRGLSGSAAGSGRKRAPQRDYDGDQVDALDKSHVKRTRGPQGDYDVGEGEASDRNLRKRRKGPPGDYEDDEEWVPTNGRRKSRPQKGYDAEQGDVAHNSRRTRTRGRPGDYEESEESISANGPKRRTKGPQGGYDATRGEGPDNDSRKRTRGPPRDYEDDWGAPSSVRRRLTRGPQRDYHNEQGDSQDSNNRRGQRPGKYEDDQEDFQADNRRRTRRPQEGYHDGREEALENHRGKRRKVQRDYDAGADDVPANWRGRTRGPQGGYDTDQGGVVSIGRRRTRFPGGSYEGDRDSSPDWSGARENDRTSSHVSGSGGDRDYEENNAHDIGEFASTEDTDLNRRMKTERRGGRGRSLTTADTDEELGSEPRRGERSHAEGSGAFTEGIDNGAVSYNPSRRRGKNQSKRGDNVLDTTRAGEAKKLRTTESGFEDFINFDDDGSEEESSEESGTGGEERSDKGRIPEARKTRNKRHTDERNRPALYDVMKIVKSKPRRTT</sequence>
<comment type="caution">
    <text evidence="1">The sequence shown here is derived from an EMBL/GenBank/DDBJ whole genome shotgun (WGS) entry which is preliminary data.</text>
</comment>
<evidence type="ECO:0000313" key="2">
    <source>
        <dbReference type="Proteomes" id="UP000821845"/>
    </source>
</evidence>
<gene>
    <name evidence="1" type="ORF">HPB50_009139</name>
</gene>
<proteinExistence type="predicted"/>
<accession>A0ACB7T0H4</accession>
<protein>
    <submittedName>
        <fullName evidence="1">Uncharacterized protein</fullName>
    </submittedName>
</protein>